<name>A0A1V9X9S3_9ACAR</name>
<accession>A0A1V9X9S3</accession>
<dbReference type="AlphaFoldDB" id="A0A1V9X9S3"/>
<keyword evidence="2" id="KW-1185">Reference proteome</keyword>
<organism evidence="1 2">
    <name type="scientific">Tropilaelaps mercedesae</name>
    <dbReference type="NCBI Taxonomy" id="418985"/>
    <lineage>
        <taxon>Eukaryota</taxon>
        <taxon>Metazoa</taxon>
        <taxon>Ecdysozoa</taxon>
        <taxon>Arthropoda</taxon>
        <taxon>Chelicerata</taxon>
        <taxon>Arachnida</taxon>
        <taxon>Acari</taxon>
        <taxon>Parasitiformes</taxon>
        <taxon>Mesostigmata</taxon>
        <taxon>Gamasina</taxon>
        <taxon>Dermanyssoidea</taxon>
        <taxon>Laelapidae</taxon>
        <taxon>Tropilaelaps</taxon>
    </lineage>
</organism>
<reference evidence="1 2" key="1">
    <citation type="journal article" date="2017" name="Gigascience">
        <title>Draft genome of the honey bee ectoparasitic mite, Tropilaelaps mercedesae, is shaped by the parasitic life history.</title>
        <authorList>
            <person name="Dong X."/>
            <person name="Armstrong S.D."/>
            <person name="Xia D."/>
            <person name="Makepeace B.L."/>
            <person name="Darby A.C."/>
            <person name="Kadowaki T."/>
        </authorList>
    </citation>
    <scope>NUCLEOTIDE SEQUENCE [LARGE SCALE GENOMIC DNA]</scope>
    <source>
        <strain evidence="1">Wuxi-XJTLU</strain>
    </source>
</reference>
<proteinExistence type="predicted"/>
<comment type="caution">
    <text evidence="1">The sequence shown here is derived from an EMBL/GenBank/DDBJ whole genome shotgun (WGS) entry which is preliminary data.</text>
</comment>
<evidence type="ECO:0000313" key="2">
    <source>
        <dbReference type="Proteomes" id="UP000192247"/>
    </source>
</evidence>
<evidence type="ECO:0000313" key="1">
    <source>
        <dbReference type="EMBL" id="OQR70108.1"/>
    </source>
</evidence>
<dbReference type="Proteomes" id="UP000192247">
    <property type="component" value="Unassembled WGS sequence"/>
</dbReference>
<sequence>MTNFSSVRNVRTQVGLRAELGEHTVRLAGTLLGRRRLLCAHSHLFTLEVHLSYIRRK</sequence>
<protein>
    <submittedName>
        <fullName evidence="1">Uncharacterized protein</fullName>
    </submittedName>
</protein>
<gene>
    <name evidence="1" type="ORF">BIW11_11850</name>
</gene>
<dbReference type="InParanoid" id="A0A1V9X9S3"/>
<dbReference type="EMBL" id="MNPL01018545">
    <property type="protein sequence ID" value="OQR70108.1"/>
    <property type="molecule type" value="Genomic_DNA"/>
</dbReference>